<accession>A0A315ZC07</accession>
<dbReference type="SUPFAM" id="SSF46689">
    <property type="entry name" value="Homeodomain-like"/>
    <property type="match status" value="1"/>
</dbReference>
<reference evidence="1 2" key="1">
    <citation type="submission" date="2018-03" db="EMBL/GenBank/DDBJ databases">
        <title>Genomic Encyclopedia of Archaeal and Bacterial Type Strains, Phase II (KMG-II): from individual species to whole genera.</title>
        <authorList>
            <person name="Goeker M."/>
        </authorList>
    </citation>
    <scope>NUCLEOTIDE SEQUENCE [LARGE SCALE GENOMIC DNA]</scope>
    <source>
        <strain evidence="1 2">DSM 28229</strain>
    </source>
</reference>
<protein>
    <recommendedName>
        <fullName evidence="3">Transposase</fullName>
    </recommendedName>
</protein>
<dbReference type="EMBL" id="QGDO01000003">
    <property type="protein sequence ID" value="PWJ42328.1"/>
    <property type="molecule type" value="Genomic_DNA"/>
</dbReference>
<dbReference type="Proteomes" id="UP000245535">
    <property type="component" value="Unassembled WGS sequence"/>
</dbReference>
<keyword evidence="2" id="KW-1185">Reference proteome</keyword>
<comment type="caution">
    <text evidence="1">The sequence shown here is derived from an EMBL/GenBank/DDBJ whole genome shotgun (WGS) entry which is preliminary data.</text>
</comment>
<dbReference type="InterPro" id="IPR009057">
    <property type="entry name" value="Homeodomain-like_sf"/>
</dbReference>
<proteinExistence type="predicted"/>
<name>A0A315ZC07_SEDFL</name>
<evidence type="ECO:0000313" key="1">
    <source>
        <dbReference type="EMBL" id="PWJ42328.1"/>
    </source>
</evidence>
<gene>
    <name evidence="1" type="ORF">BC781_103580</name>
</gene>
<evidence type="ECO:0000313" key="2">
    <source>
        <dbReference type="Proteomes" id="UP000245535"/>
    </source>
</evidence>
<dbReference type="RefSeq" id="WP_146201703.1">
    <property type="nucleotide sequence ID" value="NZ_QGDO01000003.1"/>
</dbReference>
<organism evidence="1 2">
    <name type="scientific">Sediminitomix flava</name>
    <dbReference type="NCBI Taxonomy" id="379075"/>
    <lineage>
        <taxon>Bacteria</taxon>
        <taxon>Pseudomonadati</taxon>
        <taxon>Bacteroidota</taxon>
        <taxon>Cytophagia</taxon>
        <taxon>Cytophagales</taxon>
        <taxon>Flammeovirgaceae</taxon>
        <taxon>Sediminitomix</taxon>
    </lineage>
</organism>
<dbReference type="AlphaFoldDB" id="A0A315ZC07"/>
<evidence type="ECO:0008006" key="3">
    <source>
        <dbReference type="Google" id="ProtNLM"/>
    </source>
</evidence>
<sequence length="43" mass="4900">MEKYDTAFKEIVLDLLSSGYSISQLAKDYQASLITLSNWLKSQ</sequence>